<name>A0ABD1EC55_HYPHA</name>
<dbReference type="AlphaFoldDB" id="A0ABD1EC55"/>
<dbReference type="EMBL" id="JBDJPC010000009">
    <property type="protein sequence ID" value="KAL1492217.1"/>
    <property type="molecule type" value="Genomic_DNA"/>
</dbReference>
<dbReference type="Proteomes" id="UP001566132">
    <property type="component" value="Unassembled WGS sequence"/>
</dbReference>
<evidence type="ECO:0000313" key="2">
    <source>
        <dbReference type="Proteomes" id="UP001566132"/>
    </source>
</evidence>
<organism evidence="1 2">
    <name type="scientific">Hypothenemus hampei</name>
    <name type="common">Coffee berry borer</name>
    <dbReference type="NCBI Taxonomy" id="57062"/>
    <lineage>
        <taxon>Eukaryota</taxon>
        <taxon>Metazoa</taxon>
        <taxon>Ecdysozoa</taxon>
        <taxon>Arthropoda</taxon>
        <taxon>Hexapoda</taxon>
        <taxon>Insecta</taxon>
        <taxon>Pterygota</taxon>
        <taxon>Neoptera</taxon>
        <taxon>Endopterygota</taxon>
        <taxon>Coleoptera</taxon>
        <taxon>Polyphaga</taxon>
        <taxon>Cucujiformia</taxon>
        <taxon>Curculionidae</taxon>
        <taxon>Scolytinae</taxon>
        <taxon>Hypothenemus</taxon>
    </lineage>
</organism>
<comment type="caution">
    <text evidence="1">The sequence shown here is derived from an EMBL/GenBank/DDBJ whole genome shotgun (WGS) entry which is preliminary data.</text>
</comment>
<protein>
    <submittedName>
        <fullName evidence="1">Uncharacterized protein</fullName>
    </submittedName>
</protein>
<sequence>MLIDAELPISYWVAAVSTAVYLINHSPRINRIKMPFKLYYRKELNIKDRLDTTIETEKFKTGGIVEAVTEVDIFYSFLKNTEEKDEEEKESNKDPRRSMCTRKLKIREDCISYIAVETDNTGQQNYTL</sequence>
<proteinExistence type="predicted"/>
<keyword evidence="2" id="KW-1185">Reference proteome</keyword>
<evidence type="ECO:0000313" key="1">
    <source>
        <dbReference type="EMBL" id="KAL1492217.1"/>
    </source>
</evidence>
<gene>
    <name evidence="1" type="ORF">ABEB36_012700</name>
</gene>
<reference evidence="1 2" key="1">
    <citation type="submission" date="2024-05" db="EMBL/GenBank/DDBJ databases">
        <title>Genetic variation in Jamaican populations of the coffee berry borer (Hypothenemus hampei).</title>
        <authorList>
            <person name="Errbii M."/>
            <person name="Myrie A."/>
        </authorList>
    </citation>
    <scope>NUCLEOTIDE SEQUENCE [LARGE SCALE GENOMIC DNA]</scope>
    <source>
        <strain evidence="1">JA-Hopewell-2020-01-JO</strain>
        <tissue evidence="1">Whole body</tissue>
    </source>
</reference>
<accession>A0ABD1EC55</accession>